<dbReference type="SUPFAM" id="SSF63411">
    <property type="entry name" value="LuxS/MPP-like metallohydrolase"/>
    <property type="match status" value="2"/>
</dbReference>
<sequence length="446" mass="50783">MSEALRFKNKLLILGLYLFLLLGNFPAHGQDKQRHSFPIKQYKLGNGLQVILSEDYSLPVVSVVVAYNVGSINESPGKTGLAYLLENLMFQGSQNIGRMQHISFIRRTGGNLNATTTEDKTIFQQTVPSHQLALVLWLESDRMKSLEITAANVEQAKEALIEEIHQRKATELYLESSLTFDRLLYPNLAYSHPVIGNEADVRNLTVEDVKDFYSTFYTPNNAVLAIAGNIDKRKTEEDIRKYFYTIQEGKDIPLLSSLKSSGKKTTVISKESLAPLPGFHIGYRIASPYSQDFYPLKIIEYILLRGVTSRLYKKLIKRIRIARSLSGSIEKRKELATFKIFVSSSNEIMVARSKRVIFSEINKLKSSLVPEKELRKAKNIFKMDYLNQYATSADKAVFLAEAFLSKKSLDDLPGELENYLSVDNYSLIRIMRRYFTNEIVLDITIK</sequence>
<evidence type="ECO:0000256" key="1">
    <source>
        <dbReference type="ARBA" id="ARBA00007261"/>
    </source>
</evidence>
<dbReference type="Gene3D" id="3.30.830.10">
    <property type="entry name" value="Metalloenzyme, LuxS/M16 peptidase-like"/>
    <property type="match status" value="2"/>
</dbReference>
<dbReference type="Pfam" id="PF05193">
    <property type="entry name" value="Peptidase_M16_C"/>
    <property type="match status" value="1"/>
</dbReference>
<name>A0A0F9P0U3_9ZZZZ</name>
<feature type="domain" description="Peptidase M16 C-terminal" evidence="3">
    <location>
        <begin position="203"/>
        <end position="380"/>
    </location>
</feature>
<dbReference type="EMBL" id="LAZR01002806">
    <property type="protein sequence ID" value="KKN25395.1"/>
    <property type="molecule type" value="Genomic_DNA"/>
</dbReference>
<accession>A0A0F9P0U3</accession>
<evidence type="ECO:0000313" key="4">
    <source>
        <dbReference type="EMBL" id="KKN25395.1"/>
    </source>
</evidence>
<dbReference type="Pfam" id="PF00675">
    <property type="entry name" value="Peptidase_M16"/>
    <property type="match status" value="1"/>
</dbReference>
<organism evidence="4">
    <name type="scientific">marine sediment metagenome</name>
    <dbReference type="NCBI Taxonomy" id="412755"/>
    <lineage>
        <taxon>unclassified sequences</taxon>
        <taxon>metagenomes</taxon>
        <taxon>ecological metagenomes</taxon>
    </lineage>
</organism>
<evidence type="ECO:0000259" key="3">
    <source>
        <dbReference type="Pfam" id="PF05193"/>
    </source>
</evidence>
<gene>
    <name evidence="4" type="ORF">LCGC14_0885270</name>
</gene>
<protein>
    <recommendedName>
        <fullName evidence="5">Peptidase M16 C-terminal domain-containing protein</fullName>
    </recommendedName>
</protein>
<comment type="caution">
    <text evidence="4">The sequence shown here is derived from an EMBL/GenBank/DDBJ whole genome shotgun (WGS) entry which is preliminary data.</text>
</comment>
<dbReference type="InterPro" id="IPR007863">
    <property type="entry name" value="Peptidase_M16_C"/>
</dbReference>
<dbReference type="AlphaFoldDB" id="A0A0F9P0U3"/>
<dbReference type="PANTHER" id="PTHR11851">
    <property type="entry name" value="METALLOPROTEASE"/>
    <property type="match status" value="1"/>
</dbReference>
<dbReference type="GO" id="GO:0046872">
    <property type="term" value="F:metal ion binding"/>
    <property type="evidence" value="ECO:0007669"/>
    <property type="project" value="InterPro"/>
</dbReference>
<dbReference type="InterPro" id="IPR011249">
    <property type="entry name" value="Metalloenz_LuxS/M16"/>
</dbReference>
<dbReference type="InterPro" id="IPR011765">
    <property type="entry name" value="Pept_M16_N"/>
</dbReference>
<dbReference type="PANTHER" id="PTHR11851:SF49">
    <property type="entry name" value="MITOCHONDRIAL-PROCESSING PEPTIDASE SUBUNIT ALPHA"/>
    <property type="match status" value="1"/>
</dbReference>
<proteinExistence type="inferred from homology"/>
<dbReference type="InterPro" id="IPR050361">
    <property type="entry name" value="MPP/UQCRC_Complex"/>
</dbReference>
<feature type="domain" description="Peptidase M16 N-terminal" evidence="2">
    <location>
        <begin position="50"/>
        <end position="169"/>
    </location>
</feature>
<evidence type="ECO:0000259" key="2">
    <source>
        <dbReference type="Pfam" id="PF00675"/>
    </source>
</evidence>
<reference evidence="4" key="1">
    <citation type="journal article" date="2015" name="Nature">
        <title>Complex archaea that bridge the gap between prokaryotes and eukaryotes.</title>
        <authorList>
            <person name="Spang A."/>
            <person name="Saw J.H."/>
            <person name="Jorgensen S.L."/>
            <person name="Zaremba-Niedzwiedzka K."/>
            <person name="Martijn J."/>
            <person name="Lind A.E."/>
            <person name="van Eijk R."/>
            <person name="Schleper C."/>
            <person name="Guy L."/>
            <person name="Ettema T.J."/>
        </authorList>
    </citation>
    <scope>NUCLEOTIDE SEQUENCE</scope>
</reference>
<evidence type="ECO:0008006" key="5">
    <source>
        <dbReference type="Google" id="ProtNLM"/>
    </source>
</evidence>
<comment type="similarity">
    <text evidence="1">Belongs to the peptidase M16 family.</text>
</comment>